<gene>
    <name evidence="2" type="ORF">Tci_014560</name>
</gene>
<sequence length="489" mass="55130">MRKTSLERDEASHCRLFGSKYYNLGYTKVIVNGDAPALIASVSGGAEAAIPPKTTEQKMARRNELKAESTLLYGGNKESKKMQKTILKQQYENFAASRSEDNKSDVFESAFDCSVNESEEDNNQVNDRYKAGKSVLNNEGKAIGQREKEKQHKAFCKTKLVSSIRQPLQMLHMDLFGLTFVKSLNNKMYCLVVTDNFSRISWVFFLASKDETSGILKSFITDHLGKFEGKADEGFLVGYSLNCKAFRVFNSRTRKVEENLHIRFLEKKSNVAGRGLKWLFNIDSLIKYMNYKPVTVGNQTNNDAGIEINVNAGQAEQEKASAYEFILLSFILLIHHSLQVLRAQDDQDLTDSSTQNVNTAKPSINTANININTSSLNINTVGSNNLSLQVKQKDDGIFISQDKYVADILKKFDFPTVKTSSTLIELNKTLIKDAEFEDVDVHLYRSMIGSLIYLTASMTDIMFVVCACARFQVTLKTSHLHDVNRIFKY</sequence>
<dbReference type="SUPFAM" id="SSF53098">
    <property type="entry name" value="Ribonuclease H-like"/>
    <property type="match status" value="1"/>
</dbReference>
<dbReference type="Pfam" id="PF25597">
    <property type="entry name" value="SH3_retrovirus"/>
    <property type="match status" value="1"/>
</dbReference>
<dbReference type="GO" id="GO:0003676">
    <property type="term" value="F:nucleic acid binding"/>
    <property type="evidence" value="ECO:0007669"/>
    <property type="project" value="InterPro"/>
</dbReference>
<dbReference type="GO" id="GO:0003964">
    <property type="term" value="F:RNA-directed DNA polymerase activity"/>
    <property type="evidence" value="ECO:0007669"/>
    <property type="project" value="UniProtKB-KW"/>
</dbReference>
<dbReference type="InterPro" id="IPR012337">
    <property type="entry name" value="RNaseH-like_sf"/>
</dbReference>
<dbReference type="AlphaFoldDB" id="A0A6L2K1D6"/>
<dbReference type="InterPro" id="IPR057670">
    <property type="entry name" value="SH3_retrovirus"/>
</dbReference>
<keyword evidence="2" id="KW-0695">RNA-directed DNA polymerase</keyword>
<evidence type="ECO:0000259" key="1">
    <source>
        <dbReference type="Pfam" id="PF25597"/>
    </source>
</evidence>
<organism evidence="2">
    <name type="scientific">Tanacetum cinerariifolium</name>
    <name type="common">Dalmatian daisy</name>
    <name type="synonym">Chrysanthemum cinerariifolium</name>
    <dbReference type="NCBI Taxonomy" id="118510"/>
    <lineage>
        <taxon>Eukaryota</taxon>
        <taxon>Viridiplantae</taxon>
        <taxon>Streptophyta</taxon>
        <taxon>Embryophyta</taxon>
        <taxon>Tracheophyta</taxon>
        <taxon>Spermatophyta</taxon>
        <taxon>Magnoliopsida</taxon>
        <taxon>eudicotyledons</taxon>
        <taxon>Gunneridae</taxon>
        <taxon>Pentapetalae</taxon>
        <taxon>asterids</taxon>
        <taxon>campanulids</taxon>
        <taxon>Asterales</taxon>
        <taxon>Asteraceae</taxon>
        <taxon>Asteroideae</taxon>
        <taxon>Anthemideae</taxon>
        <taxon>Anthemidinae</taxon>
        <taxon>Tanacetum</taxon>
    </lineage>
</organism>
<keyword evidence="2" id="KW-0808">Transferase</keyword>
<evidence type="ECO:0000313" key="2">
    <source>
        <dbReference type="EMBL" id="GEU42582.1"/>
    </source>
</evidence>
<dbReference type="PANTHER" id="PTHR11439">
    <property type="entry name" value="GAG-POL-RELATED RETROTRANSPOSON"/>
    <property type="match status" value="1"/>
</dbReference>
<accession>A0A6L2K1D6</accession>
<dbReference type="Gene3D" id="3.30.420.10">
    <property type="entry name" value="Ribonuclease H-like superfamily/Ribonuclease H"/>
    <property type="match status" value="1"/>
</dbReference>
<name>A0A6L2K1D6_TANCI</name>
<dbReference type="InterPro" id="IPR036397">
    <property type="entry name" value="RNaseH_sf"/>
</dbReference>
<dbReference type="EMBL" id="BKCJ010001590">
    <property type="protein sequence ID" value="GEU42582.1"/>
    <property type="molecule type" value="Genomic_DNA"/>
</dbReference>
<protein>
    <submittedName>
        <fullName evidence="2">Ribonuclease H-like domain, reverse transcriptase, RNA-dependent DNA polymerase</fullName>
    </submittedName>
</protein>
<keyword evidence="2" id="KW-0548">Nucleotidyltransferase</keyword>
<reference evidence="2" key="1">
    <citation type="journal article" date="2019" name="Sci. Rep.">
        <title>Draft genome of Tanacetum cinerariifolium, the natural source of mosquito coil.</title>
        <authorList>
            <person name="Yamashiro T."/>
            <person name="Shiraishi A."/>
            <person name="Satake H."/>
            <person name="Nakayama K."/>
        </authorList>
    </citation>
    <scope>NUCLEOTIDE SEQUENCE</scope>
</reference>
<proteinExistence type="predicted"/>
<feature type="domain" description="Retroviral polymerase SH3-like" evidence="1">
    <location>
        <begin position="222"/>
        <end position="269"/>
    </location>
</feature>
<comment type="caution">
    <text evidence="2">The sequence shown here is derived from an EMBL/GenBank/DDBJ whole genome shotgun (WGS) entry which is preliminary data.</text>
</comment>
<dbReference type="PANTHER" id="PTHR11439:SF483">
    <property type="entry name" value="PEPTIDE SYNTHASE GLIP-LIKE, PUTATIVE (AFU_ORTHOLOGUE AFUA_3G12920)-RELATED"/>
    <property type="match status" value="1"/>
</dbReference>